<dbReference type="EMBL" id="JAFBCG010000001">
    <property type="protein sequence ID" value="MBM7804144.1"/>
    <property type="molecule type" value="Genomic_DNA"/>
</dbReference>
<evidence type="ECO:0000256" key="1">
    <source>
        <dbReference type="ARBA" id="ARBA00023002"/>
    </source>
</evidence>
<keyword evidence="2" id="KW-0520">NAD</keyword>
<dbReference type="Pfam" id="PF01408">
    <property type="entry name" value="GFO_IDH_MocA"/>
    <property type="match status" value="1"/>
</dbReference>
<dbReference type="Proteomes" id="UP000648535">
    <property type="component" value="Unassembled WGS sequence"/>
</dbReference>
<comment type="caution">
    <text evidence="5">The sequence shown here is derived from an EMBL/GenBank/DDBJ whole genome shotgun (WGS) entry which is preliminary data.</text>
</comment>
<gene>
    <name evidence="5" type="ORF">GCM10009769_15270</name>
    <name evidence="6" type="ORF">JOE58_003395</name>
</gene>
<dbReference type="InterPro" id="IPR055170">
    <property type="entry name" value="GFO_IDH_MocA-like_dom"/>
</dbReference>
<dbReference type="EMBL" id="BMOI01000005">
    <property type="protein sequence ID" value="GGK98073.1"/>
    <property type="molecule type" value="Genomic_DNA"/>
</dbReference>
<dbReference type="AlphaFoldDB" id="A0A8H9G9C2"/>
<dbReference type="Gene3D" id="3.40.50.720">
    <property type="entry name" value="NAD(P)-binding Rossmann-like Domain"/>
    <property type="match status" value="1"/>
</dbReference>
<dbReference type="SUPFAM" id="SSF55347">
    <property type="entry name" value="Glyceraldehyde-3-phosphate dehydrogenase-like, C-terminal domain"/>
    <property type="match status" value="1"/>
</dbReference>
<reference evidence="5" key="1">
    <citation type="journal article" date="2014" name="Int. J. Syst. Evol. Microbiol.">
        <title>Complete genome sequence of Corynebacterium casei LMG S-19264T (=DSM 44701T), isolated from a smear-ripened cheese.</title>
        <authorList>
            <consortium name="US DOE Joint Genome Institute (JGI-PGF)"/>
            <person name="Walter F."/>
            <person name="Albersmeier A."/>
            <person name="Kalinowski J."/>
            <person name="Ruckert C."/>
        </authorList>
    </citation>
    <scope>NUCLEOTIDE SEQUENCE</scope>
    <source>
        <strain evidence="5">JCM 1480</strain>
    </source>
</reference>
<keyword evidence="8" id="KW-1185">Reference proteome</keyword>
<evidence type="ECO:0000313" key="5">
    <source>
        <dbReference type="EMBL" id="GGK98073.1"/>
    </source>
</evidence>
<dbReference type="SUPFAM" id="SSF51735">
    <property type="entry name" value="NAD(P)-binding Rossmann-fold domains"/>
    <property type="match status" value="1"/>
</dbReference>
<dbReference type="PANTHER" id="PTHR43818">
    <property type="entry name" value="BCDNA.GH03377"/>
    <property type="match status" value="1"/>
</dbReference>
<reference evidence="6 8" key="3">
    <citation type="submission" date="2021-01" db="EMBL/GenBank/DDBJ databases">
        <title>Sequencing the genomes of 1000 actinobacteria strains.</title>
        <authorList>
            <person name="Klenk H.-P."/>
        </authorList>
    </citation>
    <scope>NUCLEOTIDE SEQUENCE [LARGE SCALE GENOMIC DNA]</scope>
    <source>
        <strain evidence="6 8">DSM 20542</strain>
    </source>
</reference>
<organism evidence="5 7">
    <name type="scientific">Curtobacterium luteum</name>
    <dbReference type="NCBI Taxonomy" id="33881"/>
    <lineage>
        <taxon>Bacteria</taxon>
        <taxon>Bacillati</taxon>
        <taxon>Actinomycetota</taxon>
        <taxon>Actinomycetes</taxon>
        <taxon>Micrococcales</taxon>
        <taxon>Microbacteriaceae</taxon>
        <taxon>Curtobacterium</taxon>
    </lineage>
</organism>
<dbReference type="Gene3D" id="3.30.360.10">
    <property type="entry name" value="Dihydrodipicolinate Reductase, domain 2"/>
    <property type="match status" value="1"/>
</dbReference>
<protein>
    <submittedName>
        <fullName evidence="6">Dehydrogenase</fullName>
    </submittedName>
    <submittedName>
        <fullName evidence="5">Oxidoreductase</fullName>
    </submittedName>
</protein>
<evidence type="ECO:0000259" key="4">
    <source>
        <dbReference type="Pfam" id="PF22725"/>
    </source>
</evidence>
<evidence type="ECO:0000256" key="2">
    <source>
        <dbReference type="ARBA" id="ARBA00023027"/>
    </source>
</evidence>
<dbReference type="InterPro" id="IPR036291">
    <property type="entry name" value="NAD(P)-bd_dom_sf"/>
</dbReference>
<dbReference type="PANTHER" id="PTHR43818:SF11">
    <property type="entry name" value="BCDNA.GH03377"/>
    <property type="match status" value="1"/>
</dbReference>
<dbReference type="GO" id="GO:0000166">
    <property type="term" value="F:nucleotide binding"/>
    <property type="evidence" value="ECO:0007669"/>
    <property type="project" value="InterPro"/>
</dbReference>
<evidence type="ECO:0000313" key="7">
    <source>
        <dbReference type="Proteomes" id="UP000648535"/>
    </source>
</evidence>
<dbReference type="Proteomes" id="UP000746584">
    <property type="component" value="Unassembled WGS sequence"/>
</dbReference>
<reference evidence="5" key="2">
    <citation type="submission" date="2020-09" db="EMBL/GenBank/DDBJ databases">
        <authorList>
            <person name="Sun Q."/>
            <person name="Ohkuma M."/>
        </authorList>
    </citation>
    <scope>NUCLEOTIDE SEQUENCE</scope>
    <source>
        <strain evidence="5">JCM 1480</strain>
    </source>
</reference>
<keyword evidence="1" id="KW-0560">Oxidoreductase</keyword>
<evidence type="ECO:0000259" key="3">
    <source>
        <dbReference type="Pfam" id="PF01408"/>
    </source>
</evidence>
<dbReference type="GO" id="GO:0016491">
    <property type="term" value="F:oxidoreductase activity"/>
    <property type="evidence" value="ECO:0007669"/>
    <property type="project" value="UniProtKB-KW"/>
</dbReference>
<evidence type="ECO:0000313" key="6">
    <source>
        <dbReference type="EMBL" id="MBM7804144.1"/>
    </source>
</evidence>
<accession>A0A8H9G9C2</accession>
<dbReference type="InterPro" id="IPR050463">
    <property type="entry name" value="Gfo/Idh/MocA_oxidrdct_glycsds"/>
</dbReference>
<dbReference type="RefSeq" id="WP_175328513.1">
    <property type="nucleotide sequence ID" value="NZ_BMOI01000005.1"/>
</dbReference>
<proteinExistence type="predicted"/>
<sequence>MTGRAPDARDRLGVGLVSVGWMGRLHSRAYRALPDHFPELGVHPRLVVAADPVEAARDQAVDRLGYERAVADHREVIADPEVDVVSICSPNFLHREVAVAAAEAGKPFWIEKPMGRDASDSRQIHDAVRSAGIVTSVGFNYRHAPAIQRARELVRGGRLGRITNVRGSLLADYSADPAAPLTWRFERERAGSGVLGDLLSHGLDLAQYVVGRIASVTALAETVIATRPRPGQGIIDRTAAATGEHGPVENEDYAALLFRFDDGAVGTMDSSRVMRGPHAEYALEVYGTRGSVRWDFQRLNELEVFLDGQEVDGYATHFVAPGDGEFARFQPGAGTAMGYDDLKTIEAAQFVASVLRGEQLAPSVADGLSAASIVEAAEASLRDGAWHDVARVDGALTYPAATPAL</sequence>
<dbReference type="InterPro" id="IPR000683">
    <property type="entry name" value="Gfo/Idh/MocA-like_OxRdtase_N"/>
</dbReference>
<evidence type="ECO:0000313" key="8">
    <source>
        <dbReference type="Proteomes" id="UP000746584"/>
    </source>
</evidence>
<dbReference type="Pfam" id="PF22725">
    <property type="entry name" value="GFO_IDH_MocA_C3"/>
    <property type="match status" value="1"/>
</dbReference>
<name>A0A8H9G9C2_9MICO</name>
<feature type="domain" description="Gfo/Idh/MocA-like oxidoreductase N-terminal" evidence="3">
    <location>
        <begin position="13"/>
        <end position="139"/>
    </location>
</feature>
<feature type="domain" description="GFO/IDH/MocA-like oxidoreductase" evidence="4">
    <location>
        <begin position="147"/>
        <end position="293"/>
    </location>
</feature>